<organism evidence="3">
    <name type="scientific">marine sediment metagenome</name>
    <dbReference type="NCBI Taxonomy" id="412755"/>
    <lineage>
        <taxon>unclassified sequences</taxon>
        <taxon>metagenomes</taxon>
        <taxon>ecological metagenomes</taxon>
    </lineage>
</organism>
<feature type="non-terminal residue" evidence="3">
    <location>
        <position position="254"/>
    </location>
</feature>
<protein>
    <submittedName>
        <fullName evidence="3">Uncharacterized protein</fullName>
    </submittedName>
</protein>
<evidence type="ECO:0000256" key="2">
    <source>
        <dbReference type="ARBA" id="ARBA00023277"/>
    </source>
</evidence>
<comment type="caution">
    <text evidence="3">The sequence shown here is derived from an EMBL/GenBank/DDBJ whole genome shotgun (WGS) entry which is preliminary data.</text>
</comment>
<keyword evidence="2" id="KW-0119">Carbohydrate metabolism</keyword>
<name>X0VHW2_9ZZZZ</name>
<dbReference type="GO" id="GO:0016861">
    <property type="term" value="F:intramolecular oxidoreductase activity, interconverting aldoses and ketoses"/>
    <property type="evidence" value="ECO:0007669"/>
    <property type="project" value="InterPro"/>
</dbReference>
<feature type="non-terminal residue" evidence="3">
    <location>
        <position position="1"/>
    </location>
</feature>
<keyword evidence="1" id="KW-0413">Isomerase</keyword>
<proteinExistence type="predicted"/>
<dbReference type="GO" id="GO:0005737">
    <property type="term" value="C:cytoplasm"/>
    <property type="evidence" value="ECO:0007669"/>
    <property type="project" value="InterPro"/>
</dbReference>
<reference evidence="3" key="1">
    <citation type="journal article" date="2014" name="Front. Microbiol.">
        <title>High frequency of phylogenetically diverse reductive dehalogenase-homologous genes in deep subseafloor sedimentary metagenomes.</title>
        <authorList>
            <person name="Kawai M."/>
            <person name="Futagami T."/>
            <person name="Toyoda A."/>
            <person name="Takaki Y."/>
            <person name="Nishi S."/>
            <person name="Hori S."/>
            <person name="Arai W."/>
            <person name="Tsubouchi T."/>
            <person name="Morono Y."/>
            <person name="Uchiyama I."/>
            <person name="Ito T."/>
            <person name="Fujiyama A."/>
            <person name="Inagaki F."/>
            <person name="Takami H."/>
        </authorList>
    </citation>
    <scope>NUCLEOTIDE SEQUENCE</scope>
    <source>
        <strain evidence="3">Expedition CK06-06</strain>
    </source>
</reference>
<dbReference type="InterPro" id="IPR009015">
    <property type="entry name" value="Fucose_isomerase_N/cen_sf"/>
</dbReference>
<gene>
    <name evidence="3" type="ORF">S01H1_60090</name>
</gene>
<sequence>KISEMAKHIGIQVNFHPGHLNTTAKSREYAAKTKTQAPDAVLAVCLSDACKKWSYDIIKTVGVPGIIYLPTGAYHQTPPKLLTNTPGLHSIISIENWDEIDRSLRAVHAKKMVAQSRLLRIAGGNKGQSTDKQLGFETVYVLAEEYNSLFDSIKPDEGMKNNAMAFKKSASWVMNVTDHYITDGFRAHKTVATLLQRYGGDAITINCLFLQHRKPCISFSINNGNLTPCACENDLNATLTMMLGTHLFGRAGFQ</sequence>
<dbReference type="GO" id="GO:0005996">
    <property type="term" value="P:monosaccharide metabolic process"/>
    <property type="evidence" value="ECO:0007669"/>
    <property type="project" value="InterPro"/>
</dbReference>
<dbReference type="AlphaFoldDB" id="X0VHW2"/>
<dbReference type="EMBL" id="BARS01039345">
    <property type="protein sequence ID" value="GAG17860.1"/>
    <property type="molecule type" value="Genomic_DNA"/>
</dbReference>
<dbReference type="SUPFAM" id="SSF53743">
    <property type="entry name" value="FucI/AraA N-terminal and middle domains"/>
    <property type="match status" value="1"/>
</dbReference>
<evidence type="ECO:0000313" key="3">
    <source>
        <dbReference type="EMBL" id="GAG17860.1"/>
    </source>
</evidence>
<accession>X0VHW2</accession>
<evidence type="ECO:0000256" key="1">
    <source>
        <dbReference type="ARBA" id="ARBA00023235"/>
    </source>
</evidence>